<protein>
    <recommendedName>
        <fullName evidence="3">Mobilization protein</fullName>
    </recommendedName>
</protein>
<dbReference type="Pfam" id="PF21983">
    <property type="entry name" value="NikA-like"/>
    <property type="match status" value="1"/>
</dbReference>
<proteinExistence type="predicted"/>
<organism evidence="1 2">
    <name type="scientific">Criibacterium bergeronii</name>
    <dbReference type="NCBI Taxonomy" id="1871336"/>
    <lineage>
        <taxon>Bacteria</taxon>
        <taxon>Bacillati</taxon>
        <taxon>Bacillota</taxon>
        <taxon>Clostridia</taxon>
        <taxon>Peptostreptococcales</taxon>
        <taxon>Filifactoraceae</taxon>
        <taxon>Criibacterium</taxon>
    </lineage>
</organism>
<evidence type="ECO:0000313" key="1">
    <source>
        <dbReference type="EMBL" id="TRW26171.1"/>
    </source>
</evidence>
<reference evidence="1 2" key="1">
    <citation type="submission" date="2019-07" db="EMBL/GenBank/DDBJ databases">
        <title>Criibacterium bergeronii gen. nov., sp. nov. isolated from human clinical samples.</title>
        <authorList>
            <person name="Maheux A.F."/>
            <person name="Boudreau D.K."/>
            <person name="Berube E."/>
            <person name="Brodeur S."/>
            <person name="Bernard K.A."/>
            <person name="Abed J.Y."/>
            <person name="Ducrey E."/>
            <person name="Guay E.F."/>
            <person name="Raymond F."/>
            <person name="Corbeil J."/>
            <person name="Domingo M.-C."/>
            <person name="Roy P.H."/>
            <person name="Boissinot M."/>
            <person name="Tocheva E.I."/>
            <person name="Omar R.F."/>
        </authorList>
    </citation>
    <scope>NUCLEOTIDE SEQUENCE [LARGE SCALE GENOMIC DNA]</scope>
    <source>
        <strain evidence="1 2">CCRI-24246</strain>
    </source>
</reference>
<name>A0A552V6U5_9FIRM</name>
<gene>
    <name evidence="1" type="ORF">FL857_05635</name>
</gene>
<dbReference type="InterPro" id="IPR053842">
    <property type="entry name" value="NikA-like"/>
</dbReference>
<evidence type="ECO:0000313" key="2">
    <source>
        <dbReference type="Proteomes" id="UP000319424"/>
    </source>
</evidence>
<dbReference type="EMBL" id="VJXW01000007">
    <property type="protein sequence ID" value="TRW26171.1"/>
    <property type="molecule type" value="Genomic_DNA"/>
</dbReference>
<dbReference type="Proteomes" id="UP000319424">
    <property type="component" value="Unassembled WGS sequence"/>
</dbReference>
<accession>A0A552V6U5</accession>
<comment type="caution">
    <text evidence="1">The sequence shown here is derived from an EMBL/GenBank/DDBJ whole genome shotgun (WGS) entry which is preliminary data.</text>
</comment>
<dbReference type="OrthoDB" id="3176748at2"/>
<dbReference type="AlphaFoldDB" id="A0A552V6U5"/>
<sequence>MKAPKFPSYDEAVNRKKKKTKNLLSKEEWQALEDERKQKERDKGKRFANHRKKDVTIAFRTNQKDRELIFKKIAMSGLSRQDYMTNAILNAPIKVFATRNVIDNCKNELKEILSELKRVKQYGELDAGYRHELKMITEIIEAAIQEKSL</sequence>
<evidence type="ECO:0008006" key="3">
    <source>
        <dbReference type="Google" id="ProtNLM"/>
    </source>
</evidence>
<dbReference type="RefSeq" id="WP_102905365.1">
    <property type="nucleotide sequence ID" value="NZ_VJXW01000007.1"/>
</dbReference>